<keyword evidence="2" id="KW-0812">Transmembrane</keyword>
<organism evidence="7 8">
    <name type="scientific">Rhodofomes roseus</name>
    <dbReference type="NCBI Taxonomy" id="34475"/>
    <lineage>
        <taxon>Eukaryota</taxon>
        <taxon>Fungi</taxon>
        <taxon>Dikarya</taxon>
        <taxon>Basidiomycota</taxon>
        <taxon>Agaricomycotina</taxon>
        <taxon>Agaricomycetes</taxon>
        <taxon>Polyporales</taxon>
        <taxon>Rhodofomes</taxon>
    </lineage>
</organism>
<comment type="caution">
    <text evidence="7">The sequence shown here is derived from an EMBL/GenBank/DDBJ whole genome shotgun (WGS) entry which is preliminary data.</text>
</comment>
<evidence type="ECO:0000256" key="5">
    <source>
        <dbReference type="ARBA" id="ARBA00023242"/>
    </source>
</evidence>
<dbReference type="GeneID" id="72008377"/>
<sequence length="298" mass="32910">MSTSPPLRKLNSHVSLLDSSRVQSPNPLHPSVILLFGWLEAEPAYLQKYVDRLHANFPTSTIVLIKADTSWYFSSESSLEKEVLPAVHTIRRELSDADRTRGVLVHVLSNGGALQLVTLRKALAKSGATEHPASRRSRLPIALVLDSTPASSELASAIQSWAPANTLMRWLAIPPITMLYTGFYIANALAGHPPVFRAIRDELKSADLLPTVTNRGEPEAIPRAYFTSNKDVITPMKDVETHYAEVVALGFDATIERFVGSAHVSHARLDPDRYWRAVNNVWKRALQKSGHGRVLASL</sequence>
<name>A0ABQ8KAI5_9APHY</name>
<comment type="similarity">
    <text evidence="1">Belongs to the TMEM53 family.</text>
</comment>
<evidence type="ECO:0000313" key="7">
    <source>
        <dbReference type="EMBL" id="KAH9834518.1"/>
    </source>
</evidence>
<dbReference type="Pfam" id="PF05705">
    <property type="entry name" value="DUF829"/>
    <property type="match status" value="1"/>
</dbReference>
<evidence type="ECO:0000256" key="3">
    <source>
        <dbReference type="ARBA" id="ARBA00022989"/>
    </source>
</evidence>
<evidence type="ECO:0000313" key="8">
    <source>
        <dbReference type="Proteomes" id="UP000814176"/>
    </source>
</evidence>
<keyword evidence="8" id="KW-1185">Reference proteome</keyword>
<dbReference type="PANTHER" id="PTHR12265">
    <property type="entry name" value="TRANSMEMBRANE PROTEIN 53"/>
    <property type="match status" value="1"/>
</dbReference>
<evidence type="ECO:0000256" key="4">
    <source>
        <dbReference type="ARBA" id="ARBA00023136"/>
    </source>
</evidence>
<keyword evidence="3" id="KW-1133">Transmembrane helix</keyword>
<evidence type="ECO:0000256" key="1">
    <source>
        <dbReference type="ARBA" id="ARBA00007387"/>
    </source>
</evidence>
<dbReference type="PANTHER" id="PTHR12265:SF30">
    <property type="entry name" value="TRANSMEMBRANE PROTEIN 53"/>
    <property type="match status" value="1"/>
</dbReference>
<dbReference type="RefSeq" id="XP_047777049.1">
    <property type="nucleotide sequence ID" value="XM_047927645.1"/>
</dbReference>
<protein>
    <submittedName>
        <fullName evidence="7">Uncharacterized protein</fullName>
    </submittedName>
</protein>
<comment type="subcellular location">
    <subcellularLocation>
        <location evidence="6">Nucleus outer membrane</location>
        <topology evidence="6">Single-pass membrane protein</topology>
    </subcellularLocation>
</comment>
<proteinExistence type="inferred from homology"/>
<accession>A0ABQ8KAI5</accession>
<evidence type="ECO:0000256" key="2">
    <source>
        <dbReference type="ARBA" id="ARBA00022692"/>
    </source>
</evidence>
<keyword evidence="4" id="KW-0472">Membrane</keyword>
<evidence type="ECO:0000256" key="6">
    <source>
        <dbReference type="ARBA" id="ARBA00034303"/>
    </source>
</evidence>
<reference evidence="7 8" key="1">
    <citation type="journal article" date="2021" name="Environ. Microbiol.">
        <title>Gene family expansions and transcriptome signatures uncover fungal adaptations to wood decay.</title>
        <authorList>
            <person name="Hage H."/>
            <person name="Miyauchi S."/>
            <person name="Viragh M."/>
            <person name="Drula E."/>
            <person name="Min B."/>
            <person name="Chaduli D."/>
            <person name="Navarro D."/>
            <person name="Favel A."/>
            <person name="Norest M."/>
            <person name="Lesage-Meessen L."/>
            <person name="Balint B."/>
            <person name="Merenyi Z."/>
            <person name="de Eugenio L."/>
            <person name="Morin E."/>
            <person name="Martinez A.T."/>
            <person name="Baldrian P."/>
            <person name="Stursova M."/>
            <person name="Martinez M.J."/>
            <person name="Novotny C."/>
            <person name="Magnuson J.K."/>
            <person name="Spatafora J.W."/>
            <person name="Maurice S."/>
            <person name="Pangilinan J."/>
            <person name="Andreopoulos W."/>
            <person name="LaButti K."/>
            <person name="Hundley H."/>
            <person name="Na H."/>
            <person name="Kuo A."/>
            <person name="Barry K."/>
            <person name="Lipzen A."/>
            <person name="Henrissat B."/>
            <person name="Riley R."/>
            <person name="Ahrendt S."/>
            <person name="Nagy L.G."/>
            <person name="Grigoriev I.V."/>
            <person name="Martin F."/>
            <person name="Rosso M.N."/>
        </authorList>
    </citation>
    <scope>NUCLEOTIDE SEQUENCE [LARGE SCALE GENOMIC DNA]</scope>
    <source>
        <strain evidence="7 8">CIRM-BRFM 1785</strain>
    </source>
</reference>
<dbReference type="InterPro" id="IPR029058">
    <property type="entry name" value="AB_hydrolase_fold"/>
</dbReference>
<dbReference type="EMBL" id="JADCUA010000015">
    <property type="protein sequence ID" value="KAH9834518.1"/>
    <property type="molecule type" value="Genomic_DNA"/>
</dbReference>
<dbReference type="SUPFAM" id="SSF53474">
    <property type="entry name" value="alpha/beta-Hydrolases"/>
    <property type="match status" value="1"/>
</dbReference>
<dbReference type="Proteomes" id="UP000814176">
    <property type="component" value="Unassembled WGS sequence"/>
</dbReference>
<keyword evidence="5" id="KW-0539">Nucleus</keyword>
<dbReference type="InterPro" id="IPR008547">
    <property type="entry name" value="DUF829_TMEM53"/>
</dbReference>
<gene>
    <name evidence="7" type="ORF">C8Q71DRAFT_859508</name>
</gene>